<evidence type="ECO:0000313" key="12">
    <source>
        <dbReference type="Proteomes" id="UP000253562"/>
    </source>
</evidence>
<evidence type="ECO:0000256" key="5">
    <source>
        <dbReference type="ARBA" id="ARBA00022989"/>
    </source>
</evidence>
<dbReference type="AlphaFoldDB" id="A0A368KMP8"/>
<dbReference type="InterPro" id="IPR043968">
    <property type="entry name" value="SGNH"/>
</dbReference>
<dbReference type="EMBL" id="QPEX01000037">
    <property type="protein sequence ID" value="RCS43920.1"/>
    <property type="molecule type" value="Genomic_DNA"/>
</dbReference>
<proteinExistence type="predicted"/>
<dbReference type="PANTHER" id="PTHR23028">
    <property type="entry name" value="ACETYLTRANSFERASE"/>
    <property type="match status" value="1"/>
</dbReference>
<dbReference type="Pfam" id="PF19040">
    <property type="entry name" value="SGNH"/>
    <property type="match status" value="1"/>
</dbReference>
<reference evidence="11 12" key="1">
    <citation type="submission" date="2018-07" db="EMBL/GenBank/DDBJ databases">
        <title>Comparative genomes isolates from brazilian mangrove.</title>
        <authorList>
            <person name="De Araujo J.E."/>
            <person name="Taketani R.G."/>
            <person name="Silva M.C.P."/>
            <person name="Lourenco M.V."/>
            <person name="Oliveira V.M."/>
            <person name="Andreote F.D."/>
        </authorList>
    </citation>
    <scope>NUCLEOTIDE SEQUENCE [LARGE SCALE GENOMIC DNA]</scope>
    <source>
        <strain evidence="11 12">HEX PRIS-MGV</strain>
    </source>
</reference>
<keyword evidence="6 8" id="KW-0472">Membrane</keyword>
<evidence type="ECO:0000256" key="7">
    <source>
        <dbReference type="ARBA" id="ARBA00023315"/>
    </source>
</evidence>
<keyword evidence="3 11" id="KW-0808">Transferase</keyword>
<keyword evidence="4 8" id="KW-0812">Transmembrane</keyword>
<gene>
    <name evidence="11" type="ORF">DTL42_18195</name>
</gene>
<feature type="transmembrane region" description="Helical" evidence="8">
    <location>
        <begin position="176"/>
        <end position="196"/>
    </location>
</feature>
<dbReference type="InterPro" id="IPR050879">
    <property type="entry name" value="Acyltransferase_3"/>
</dbReference>
<feature type="transmembrane region" description="Helical" evidence="8">
    <location>
        <begin position="53"/>
        <end position="73"/>
    </location>
</feature>
<evidence type="ECO:0000256" key="1">
    <source>
        <dbReference type="ARBA" id="ARBA00004651"/>
    </source>
</evidence>
<evidence type="ECO:0000256" key="6">
    <source>
        <dbReference type="ARBA" id="ARBA00023136"/>
    </source>
</evidence>
<evidence type="ECO:0000256" key="4">
    <source>
        <dbReference type="ARBA" id="ARBA00022692"/>
    </source>
</evidence>
<dbReference type="Gene3D" id="3.40.50.1110">
    <property type="entry name" value="SGNH hydrolase"/>
    <property type="match status" value="1"/>
</dbReference>
<evidence type="ECO:0000256" key="3">
    <source>
        <dbReference type="ARBA" id="ARBA00022679"/>
    </source>
</evidence>
<name>A0A368KMP8_9BACT</name>
<dbReference type="InterPro" id="IPR036514">
    <property type="entry name" value="SGNH_hydro_sf"/>
</dbReference>
<dbReference type="GO" id="GO:0005886">
    <property type="term" value="C:plasma membrane"/>
    <property type="evidence" value="ECO:0007669"/>
    <property type="project" value="UniProtKB-SubCell"/>
</dbReference>
<organism evidence="11 12">
    <name type="scientific">Bremerella cremea</name>
    <dbReference type="NCBI Taxonomy" id="1031537"/>
    <lineage>
        <taxon>Bacteria</taxon>
        <taxon>Pseudomonadati</taxon>
        <taxon>Planctomycetota</taxon>
        <taxon>Planctomycetia</taxon>
        <taxon>Pirellulales</taxon>
        <taxon>Pirellulaceae</taxon>
        <taxon>Bremerella</taxon>
    </lineage>
</organism>
<dbReference type="Pfam" id="PF01757">
    <property type="entry name" value="Acyl_transf_3"/>
    <property type="match status" value="1"/>
</dbReference>
<feature type="transmembrane region" description="Helical" evidence="8">
    <location>
        <begin position="135"/>
        <end position="155"/>
    </location>
</feature>
<dbReference type="GO" id="GO:0009103">
    <property type="term" value="P:lipopolysaccharide biosynthetic process"/>
    <property type="evidence" value="ECO:0007669"/>
    <property type="project" value="TreeGrafter"/>
</dbReference>
<dbReference type="OrthoDB" id="9796461at2"/>
<feature type="transmembrane region" description="Helical" evidence="8">
    <location>
        <begin position="235"/>
        <end position="258"/>
    </location>
</feature>
<accession>A0A368KMP8</accession>
<dbReference type="GO" id="GO:0016788">
    <property type="term" value="F:hydrolase activity, acting on ester bonds"/>
    <property type="evidence" value="ECO:0007669"/>
    <property type="project" value="UniProtKB-ARBA"/>
</dbReference>
<feature type="domain" description="Acyltransferase 3" evidence="9">
    <location>
        <begin position="16"/>
        <end position="219"/>
    </location>
</feature>
<keyword evidence="2" id="KW-1003">Cell membrane</keyword>
<feature type="domain" description="SGNH" evidence="10">
    <location>
        <begin position="308"/>
        <end position="537"/>
    </location>
</feature>
<evidence type="ECO:0000313" key="11">
    <source>
        <dbReference type="EMBL" id="RCS43920.1"/>
    </source>
</evidence>
<dbReference type="GO" id="GO:0016747">
    <property type="term" value="F:acyltransferase activity, transferring groups other than amino-acyl groups"/>
    <property type="evidence" value="ECO:0007669"/>
    <property type="project" value="InterPro"/>
</dbReference>
<dbReference type="InterPro" id="IPR002656">
    <property type="entry name" value="Acyl_transf_3_dom"/>
</dbReference>
<comment type="subcellular location">
    <subcellularLocation>
        <location evidence="1">Cell membrane</location>
        <topology evidence="1">Multi-pass membrane protein</topology>
    </subcellularLocation>
</comment>
<sequence length="568" mass="62837">MLANVYFSYSLDYFAGPAETQPPLHMWSLAVEEQFYLFYPLLLVAFRPLGRRTTFVLLALLALASFALSVWGMTKSPTLTFFLLPTRMWELLAGGLLAFTPLPQRWPSVVREMLAWTGMVAILGSGWFYHPSMVFPGTAALVPVLGAVLVILACGSQRPTSLSQTLSHRSFVFVGLTSYSLYLWHWPILAFMHYLVGAELTWFQTLLAVAGSFAAGVLSWRFVETPFRRNFTQTHVSKTAGTALAASLVMGCLALVVVQTQGLPQRLPPQIREMIPLVMGFEKYIAETEQLKQNQPYLVETAAPRNDRCDLILLGDSHGMMVAPLLEQLSQQYQLNTEFVVKAGVAPLQGVWKAVDSGREGLAWGNAALDYVVSRKPKNVILAGRWSAYIDGPPEATLARYQHILVDEANPTVQGKSALPVFEAAMIRTVAALENAGCQVWIMKQPPEQKLNPHVEIPRACFIGYPIPSGVSWAEHQQRQATANNIIDRLAAASSQIQVLDPAGHCFDAANRSIIGSPEGSFYRDGNHISRLGAQNLIRPAMLPIFEQMQSIRLAEKQDLRPAAQFAR</sequence>
<comment type="caution">
    <text evidence="11">The sequence shown here is derived from an EMBL/GenBank/DDBJ whole genome shotgun (WGS) entry which is preliminary data.</text>
</comment>
<keyword evidence="5 8" id="KW-1133">Transmembrane helix</keyword>
<evidence type="ECO:0000256" key="2">
    <source>
        <dbReference type="ARBA" id="ARBA00022475"/>
    </source>
</evidence>
<evidence type="ECO:0000256" key="8">
    <source>
        <dbReference type="SAM" id="Phobius"/>
    </source>
</evidence>
<feature type="transmembrane region" description="Helical" evidence="8">
    <location>
        <begin position="202"/>
        <end position="223"/>
    </location>
</feature>
<dbReference type="PANTHER" id="PTHR23028:SF53">
    <property type="entry name" value="ACYL_TRANSF_3 DOMAIN-CONTAINING PROTEIN"/>
    <property type="match status" value="1"/>
</dbReference>
<evidence type="ECO:0000259" key="9">
    <source>
        <dbReference type="Pfam" id="PF01757"/>
    </source>
</evidence>
<evidence type="ECO:0000259" key="10">
    <source>
        <dbReference type="Pfam" id="PF19040"/>
    </source>
</evidence>
<dbReference type="Proteomes" id="UP000253562">
    <property type="component" value="Unassembled WGS sequence"/>
</dbReference>
<keyword evidence="7 11" id="KW-0012">Acyltransferase</keyword>
<protein>
    <submittedName>
        <fullName evidence="11">Acyltransferase</fullName>
    </submittedName>
</protein>